<evidence type="ECO:0000256" key="1">
    <source>
        <dbReference type="ARBA" id="ARBA00023015"/>
    </source>
</evidence>
<dbReference type="AlphaFoldDB" id="A0A1G8V4Z3"/>
<dbReference type="CDD" id="cd07377">
    <property type="entry name" value="WHTH_GntR"/>
    <property type="match status" value="1"/>
</dbReference>
<keyword evidence="7" id="KW-1185">Reference proteome</keyword>
<evidence type="ECO:0000256" key="3">
    <source>
        <dbReference type="ARBA" id="ARBA00023163"/>
    </source>
</evidence>
<dbReference type="SUPFAM" id="SSF46785">
    <property type="entry name" value="Winged helix' DNA-binding domain"/>
    <property type="match status" value="1"/>
</dbReference>
<dbReference type="Gene3D" id="1.20.120.530">
    <property type="entry name" value="GntR ligand-binding domain-like"/>
    <property type="match status" value="1"/>
</dbReference>
<dbReference type="Pfam" id="PF00392">
    <property type="entry name" value="GntR"/>
    <property type="match status" value="1"/>
</dbReference>
<dbReference type="STRING" id="417292.SAMN05421806_1011249"/>
<feature type="compositionally biased region" description="Low complexity" evidence="4">
    <location>
        <begin position="49"/>
        <end position="59"/>
    </location>
</feature>
<dbReference type="PROSITE" id="PS50949">
    <property type="entry name" value="HTH_GNTR"/>
    <property type="match status" value="1"/>
</dbReference>
<dbReference type="InterPro" id="IPR011711">
    <property type="entry name" value="GntR_C"/>
</dbReference>
<dbReference type="GO" id="GO:0003700">
    <property type="term" value="F:DNA-binding transcription factor activity"/>
    <property type="evidence" value="ECO:0007669"/>
    <property type="project" value="InterPro"/>
</dbReference>
<keyword evidence="3" id="KW-0804">Transcription</keyword>
<evidence type="ECO:0000256" key="2">
    <source>
        <dbReference type="ARBA" id="ARBA00023125"/>
    </source>
</evidence>
<dbReference type="InterPro" id="IPR036388">
    <property type="entry name" value="WH-like_DNA-bd_sf"/>
</dbReference>
<evidence type="ECO:0000313" key="7">
    <source>
        <dbReference type="Proteomes" id="UP000199155"/>
    </source>
</evidence>
<feature type="domain" description="HTH gntR-type" evidence="5">
    <location>
        <begin position="95"/>
        <end position="162"/>
    </location>
</feature>
<evidence type="ECO:0000256" key="4">
    <source>
        <dbReference type="SAM" id="MobiDB-lite"/>
    </source>
</evidence>
<dbReference type="InterPro" id="IPR000524">
    <property type="entry name" value="Tscrpt_reg_HTH_GntR"/>
</dbReference>
<dbReference type="Proteomes" id="UP000199155">
    <property type="component" value="Unassembled WGS sequence"/>
</dbReference>
<proteinExistence type="predicted"/>
<reference evidence="6 7" key="1">
    <citation type="submission" date="2016-10" db="EMBL/GenBank/DDBJ databases">
        <authorList>
            <person name="de Groot N.N."/>
        </authorList>
    </citation>
    <scope>NUCLEOTIDE SEQUENCE [LARGE SCALE GENOMIC DNA]</scope>
    <source>
        <strain evidence="6 7">CGMCC 4.5727</strain>
    </source>
</reference>
<protein>
    <submittedName>
        <fullName evidence="6">DNA-binding transcriptional regulator, GntR family</fullName>
    </submittedName>
</protein>
<sequence>MEQARPRAASDPASAAAYEGGAGRPSAPPGVRVPAQVARGEHTHSEPTAPAAVPVPGVASGAGSGVAAGARSGVASAAAAGPAPGGAAAAPVQRHSVRGQILEALRAALVGGELEPGEVYSAPALAARFGVSATPVREAMQQLAHEGAVEVVPNRGFRVAERSARELAELIEIRSLLEVPVMLRLARTVPADQWCTLRPLAEATVTAAARGDIAGYVDADRAFHGAILALSGNRQLVMVADDLHRRSQWPLATGPVHVRRADLIADAAEHTALLDALVAQDLAVVSSLVREHFNGAQ</sequence>
<keyword evidence="1" id="KW-0805">Transcription regulation</keyword>
<gene>
    <name evidence="6" type="ORF">SAMN05421806_1011249</name>
</gene>
<feature type="region of interest" description="Disordered" evidence="4">
    <location>
        <begin position="1"/>
        <end position="66"/>
    </location>
</feature>
<accession>A0A1G8V4Z3</accession>
<name>A0A1G8V4Z3_9ACTN</name>
<dbReference type="PANTHER" id="PTHR43537:SF45">
    <property type="entry name" value="GNTR FAMILY REGULATORY PROTEIN"/>
    <property type="match status" value="1"/>
</dbReference>
<keyword evidence="2 6" id="KW-0238">DNA-binding</keyword>
<dbReference type="InterPro" id="IPR008920">
    <property type="entry name" value="TF_FadR/GntR_C"/>
</dbReference>
<dbReference type="PANTHER" id="PTHR43537">
    <property type="entry name" value="TRANSCRIPTIONAL REGULATOR, GNTR FAMILY"/>
    <property type="match status" value="1"/>
</dbReference>
<evidence type="ECO:0000259" key="5">
    <source>
        <dbReference type="PROSITE" id="PS50949"/>
    </source>
</evidence>
<feature type="compositionally biased region" description="Low complexity" evidence="4">
    <location>
        <begin position="1"/>
        <end position="17"/>
    </location>
</feature>
<dbReference type="Gene3D" id="1.10.10.10">
    <property type="entry name" value="Winged helix-like DNA-binding domain superfamily/Winged helix DNA-binding domain"/>
    <property type="match status" value="1"/>
</dbReference>
<dbReference type="EMBL" id="FNFF01000001">
    <property type="protein sequence ID" value="SDJ60917.1"/>
    <property type="molecule type" value="Genomic_DNA"/>
</dbReference>
<dbReference type="Pfam" id="PF07729">
    <property type="entry name" value="FCD"/>
    <property type="match status" value="1"/>
</dbReference>
<dbReference type="SUPFAM" id="SSF48008">
    <property type="entry name" value="GntR ligand-binding domain-like"/>
    <property type="match status" value="1"/>
</dbReference>
<organism evidence="6 7">
    <name type="scientific">Streptomyces indicus</name>
    <dbReference type="NCBI Taxonomy" id="417292"/>
    <lineage>
        <taxon>Bacteria</taxon>
        <taxon>Bacillati</taxon>
        <taxon>Actinomycetota</taxon>
        <taxon>Actinomycetes</taxon>
        <taxon>Kitasatosporales</taxon>
        <taxon>Streptomycetaceae</taxon>
        <taxon>Streptomyces</taxon>
    </lineage>
</organism>
<evidence type="ECO:0000313" key="6">
    <source>
        <dbReference type="EMBL" id="SDJ60917.1"/>
    </source>
</evidence>
<dbReference type="InterPro" id="IPR036390">
    <property type="entry name" value="WH_DNA-bd_sf"/>
</dbReference>
<dbReference type="SMART" id="SM00345">
    <property type="entry name" value="HTH_GNTR"/>
    <property type="match status" value="1"/>
</dbReference>
<dbReference type="SMART" id="SM00895">
    <property type="entry name" value="FCD"/>
    <property type="match status" value="1"/>
</dbReference>
<dbReference type="RefSeq" id="WP_425442648.1">
    <property type="nucleotide sequence ID" value="NZ_FNFF01000001.1"/>
</dbReference>
<dbReference type="GO" id="GO:0003677">
    <property type="term" value="F:DNA binding"/>
    <property type="evidence" value="ECO:0007669"/>
    <property type="project" value="UniProtKB-KW"/>
</dbReference>